<evidence type="ECO:0000259" key="10">
    <source>
        <dbReference type="PROSITE" id="PS50928"/>
    </source>
</evidence>
<comment type="subcellular location">
    <subcellularLocation>
        <location evidence="1 9">Cell membrane</location>
        <topology evidence="1 9">Multi-pass membrane protein</topology>
    </subcellularLocation>
</comment>
<dbReference type="GO" id="GO:0071916">
    <property type="term" value="F:dipeptide transmembrane transporter activity"/>
    <property type="evidence" value="ECO:0007669"/>
    <property type="project" value="TreeGrafter"/>
</dbReference>
<evidence type="ECO:0000256" key="8">
    <source>
        <dbReference type="ARBA" id="ARBA00023136"/>
    </source>
</evidence>
<dbReference type="InterPro" id="IPR050366">
    <property type="entry name" value="BP-dependent_transpt_permease"/>
</dbReference>
<evidence type="ECO:0000256" key="5">
    <source>
        <dbReference type="ARBA" id="ARBA00022856"/>
    </source>
</evidence>
<dbReference type="PANTHER" id="PTHR43386:SF1">
    <property type="entry name" value="D,D-DIPEPTIDE TRANSPORT SYSTEM PERMEASE PROTEIN DDPC-RELATED"/>
    <property type="match status" value="1"/>
</dbReference>
<feature type="transmembrane region" description="Helical" evidence="9">
    <location>
        <begin position="157"/>
        <end position="175"/>
    </location>
</feature>
<organism evidence="11 12">
    <name type="scientific">Inquilinus limosus</name>
    <dbReference type="NCBI Taxonomy" id="171674"/>
    <lineage>
        <taxon>Bacteria</taxon>
        <taxon>Pseudomonadati</taxon>
        <taxon>Pseudomonadota</taxon>
        <taxon>Alphaproteobacteria</taxon>
        <taxon>Rhodospirillales</taxon>
        <taxon>Rhodospirillaceae</taxon>
        <taxon>Inquilinus</taxon>
    </lineage>
</organism>
<accession>A0A952KKH2</accession>
<keyword evidence="6" id="KW-0653">Protein transport</keyword>
<keyword evidence="7 9" id="KW-1133">Transmembrane helix</keyword>
<dbReference type="AlphaFoldDB" id="A0A952KKH2"/>
<comment type="similarity">
    <text evidence="9">Belongs to the binding-protein-dependent transport system permease family.</text>
</comment>
<feature type="transmembrane region" description="Helical" evidence="9">
    <location>
        <begin position="34"/>
        <end position="55"/>
    </location>
</feature>
<keyword evidence="5" id="KW-0571">Peptide transport</keyword>
<dbReference type="Proteomes" id="UP000700706">
    <property type="component" value="Unassembled WGS sequence"/>
</dbReference>
<feature type="transmembrane region" description="Helical" evidence="9">
    <location>
        <begin position="95"/>
        <end position="121"/>
    </location>
</feature>
<keyword evidence="3" id="KW-1003">Cell membrane</keyword>
<dbReference type="GO" id="GO:0015031">
    <property type="term" value="P:protein transport"/>
    <property type="evidence" value="ECO:0007669"/>
    <property type="project" value="UniProtKB-KW"/>
</dbReference>
<dbReference type="Pfam" id="PF00528">
    <property type="entry name" value="BPD_transp_1"/>
    <property type="match status" value="1"/>
</dbReference>
<dbReference type="InterPro" id="IPR000515">
    <property type="entry name" value="MetI-like"/>
</dbReference>
<dbReference type="PROSITE" id="PS50928">
    <property type="entry name" value="ABC_TM1"/>
    <property type="match status" value="1"/>
</dbReference>
<proteinExistence type="inferred from homology"/>
<evidence type="ECO:0000256" key="1">
    <source>
        <dbReference type="ARBA" id="ARBA00004651"/>
    </source>
</evidence>
<protein>
    <submittedName>
        <fullName evidence="11">ABC transporter permease</fullName>
    </submittedName>
</protein>
<sequence>MTDSVIPSVTPGQAAPPRSAGRTLVRTLLSDRKALAGAIILLLAAAIALLAPVIVPGDPNDFVGRPNQPPSAAYWFGTTSSGQDVLAQTVWGSRISLSAGVLVGILTTALGTLVGMTAGYLRGRTDDVLSLVVNVFLIMPSLPLLIVLAAFLPPGHATIVLVLTVTGWAWPARVLRAQTLALREKDFVIAAEMLGETRLRIVFVEILPNMLSIVAASFVGSVVYGIGAQAGLEFIGLGDTSAVSWGTNLYWAANNSSLLTGAWWTFVPSGACIAIVAFAFSLLNYAIDELTNPRLRSQRGLRRALRRRRRG</sequence>
<name>A0A952KKH2_9PROT</name>
<dbReference type="CDD" id="cd06261">
    <property type="entry name" value="TM_PBP2"/>
    <property type="match status" value="1"/>
</dbReference>
<feature type="transmembrane region" description="Helical" evidence="9">
    <location>
        <begin position="128"/>
        <end position="151"/>
    </location>
</feature>
<dbReference type="EMBL" id="JAEKLZ010000465">
    <property type="protein sequence ID" value="MBW8728901.1"/>
    <property type="molecule type" value="Genomic_DNA"/>
</dbReference>
<evidence type="ECO:0000256" key="6">
    <source>
        <dbReference type="ARBA" id="ARBA00022927"/>
    </source>
</evidence>
<keyword evidence="8 9" id="KW-0472">Membrane</keyword>
<evidence type="ECO:0000256" key="4">
    <source>
        <dbReference type="ARBA" id="ARBA00022692"/>
    </source>
</evidence>
<dbReference type="InterPro" id="IPR035906">
    <property type="entry name" value="MetI-like_sf"/>
</dbReference>
<evidence type="ECO:0000313" key="12">
    <source>
        <dbReference type="Proteomes" id="UP000700706"/>
    </source>
</evidence>
<evidence type="ECO:0000256" key="3">
    <source>
        <dbReference type="ARBA" id="ARBA00022475"/>
    </source>
</evidence>
<dbReference type="Pfam" id="PF12911">
    <property type="entry name" value="OppC_N"/>
    <property type="match status" value="1"/>
</dbReference>
<keyword evidence="2 9" id="KW-0813">Transport</keyword>
<dbReference type="InterPro" id="IPR025966">
    <property type="entry name" value="OppC_N"/>
</dbReference>
<feature type="transmembrane region" description="Helical" evidence="9">
    <location>
        <begin position="263"/>
        <end position="287"/>
    </location>
</feature>
<evidence type="ECO:0000256" key="7">
    <source>
        <dbReference type="ARBA" id="ARBA00022989"/>
    </source>
</evidence>
<comment type="caution">
    <text evidence="11">The sequence shown here is derived from an EMBL/GenBank/DDBJ whole genome shotgun (WGS) entry which is preliminary data.</text>
</comment>
<dbReference type="Gene3D" id="1.10.3720.10">
    <property type="entry name" value="MetI-like"/>
    <property type="match status" value="1"/>
</dbReference>
<feature type="transmembrane region" description="Helical" evidence="9">
    <location>
        <begin position="206"/>
        <end position="227"/>
    </location>
</feature>
<evidence type="ECO:0000313" key="11">
    <source>
        <dbReference type="EMBL" id="MBW8728901.1"/>
    </source>
</evidence>
<keyword evidence="4 9" id="KW-0812">Transmembrane</keyword>
<feature type="domain" description="ABC transmembrane type-1" evidence="10">
    <location>
        <begin position="97"/>
        <end position="284"/>
    </location>
</feature>
<gene>
    <name evidence="11" type="ORF">JF625_27610</name>
</gene>
<evidence type="ECO:0000256" key="9">
    <source>
        <dbReference type="RuleBase" id="RU363032"/>
    </source>
</evidence>
<dbReference type="GO" id="GO:0005886">
    <property type="term" value="C:plasma membrane"/>
    <property type="evidence" value="ECO:0007669"/>
    <property type="project" value="UniProtKB-SubCell"/>
</dbReference>
<evidence type="ECO:0000256" key="2">
    <source>
        <dbReference type="ARBA" id="ARBA00022448"/>
    </source>
</evidence>
<reference evidence="11" key="1">
    <citation type="submission" date="2020-06" db="EMBL/GenBank/DDBJ databases">
        <title>Stable isotope informed genome-resolved metagenomics uncovers potential trophic interactions in rhizosphere soil.</title>
        <authorList>
            <person name="Starr E.P."/>
            <person name="Shi S."/>
            <person name="Blazewicz S.J."/>
            <person name="Koch B.J."/>
            <person name="Probst A.J."/>
            <person name="Hungate B.A."/>
            <person name="Pett-Ridge J."/>
            <person name="Firestone M.K."/>
            <person name="Banfield J.F."/>
        </authorList>
    </citation>
    <scope>NUCLEOTIDE SEQUENCE</scope>
    <source>
        <strain evidence="11">YM_69_17</strain>
    </source>
</reference>
<dbReference type="SUPFAM" id="SSF161098">
    <property type="entry name" value="MetI-like"/>
    <property type="match status" value="1"/>
</dbReference>
<dbReference type="PANTHER" id="PTHR43386">
    <property type="entry name" value="OLIGOPEPTIDE TRANSPORT SYSTEM PERMEASE PROTEIN APPC"/>
    <property type="match status" value="1"/>
</dbReference>